<proteinExistence type="predicted"/>
<protein>
    <submittedName>
        <fullName evidence="1">Uncharacterized protein</fullName>
    </submittedName>
</protein>
<dbReference type="RefSeq" id="WP_377465766.1">
    <property type="nucleotide sequence ID" value="NZ_JBHUOP010000002.1"/>
</dbReference>
<dbReference type="Proteomes" id="UP001597391">
    <property type="component" value="Unassembled WGS sequence"/>
</dbReference>
<sequence>MPIPSVPQFRAYIGDQVTDSAVLQGHLDAARDLVDKFVGQNQVPDPVMDQAYLETASKLSARRIATPAAYGGITENGAGIPAPLDPMITTYPLLRRWVPAF</sequence>
<evidence type="ECO:0000313" key="1">
    <source>
        <dbReference type="EMBL" id="MFD2840100.1"/>
    </source>
</evidence>
<reference evidence="2" key="1">
    <citation type="journal article" date="2019" name="Int. J. Syst. Evol. Microbiol.">
        <title>The Global Catalogue of Microorganisms (GCM) 10K type strain sequencing project: providing services to taxonomists for standard genome sequencing and annotation.</title>
        <authorList>
            <consortium name="The Broad Institute Genomics Platform"/>
            <consortium name="The Broad Institute Genome Sequencing Center for Infectious Disease"/>
            <person name="Wu L."/>
            <person name="Ma J."/>
        </authorList>
    </citation>
    <scope>NUCLEOTIDE SEQUENCE [LARGE SCALE GENOMIC DNA]</scope>
    <source>
        <strain evidence="2">KCTC 33576</strain>
    </source>
</reference>
<dbReference type="EMBL" id="JBHUOP010000002">
    <property type="protein sequence ID" value="MFD2840100.1"/>
    <property type="molecule type" value="Genomic_DNA"/>
</dbReference>
<keyword evidence="2" id="KW-1185">Reference proteome</keyword>
<accession>A0ABW5XFQ0</accession>
<evidence type="ECO:0000313" key="2">
    <source>
        <dbReference type="Proteomes" id="UP001597391"/>
    </source>
</evidence>
<organism evidence="1 2">
    <name type="scientific">Populibacterium corticicola</name>
    <dbReference type="NCBI Taxonomy" id="1812826"/>
    <lineage>
        <taxon>Bacteria</taxon>
        <taxon>Bacillati</taxon>
        <taxon>Actinomycetota</taxon>
        <taxon>Actinomycetes</taxon>
        <taxon>Micrococcales</taxon>
        <taxon>Jonesiaceae</taxon>
        <taxon>Populibacterium</taxon>
    </lineage>
</organism>
<name>A0ABW5XFQ0_9MICO</name>
<gene>
    <name evidence="1" type="ORF">ACFSYH_05895</name>
</gene>
<comment type="caution">
    <text evidence="1">The sequence shown here is derived from an EMBL/GenBank/DDBJ whole genome shotgun (WGS) entry which is preliminary data.</text>
</comment>